<dbReference type="InterPro" id="IPR016187">
    <property type="entry name" value="CTDL_fold"/>
</dbReference>
<dbReference type="OrthoDB" id="9812426at2"/>
<keyword evidence="4" id="KW-1185">Reference proteome</keyword>
<evidence type="ECO:0000313" key="4">
    <source>
        <dbReference type="Proteomes" id="UP000315017"/>
    </source>
</evidence>
<accession>A0A517YFN6</accession>
<sequence precursor="true">MTWKSRLLIVFVMLQITELQAAEPLLPRMPFEPAKAKYHQQDWATAAGVPVEMTNSIGAKLMLIPPGHFSMGPNGSTYRVTISKPFYIVATEVTLGQYRCFAAEHRIEGAADEFNADDRPAAILSWDEAQAFCKWLSDQPEERKLGYRYSLPTEAQWEWAARAGSAATRYFGDDDKRQKEFCWFNHTYTPNPKHEIDGRGRRAWRSCRRTPGDCMTCSATSGSGAMIGKLTSGPENHGIQ</sequence>
<dbReference type="PANTHER" id="PTHR23150:SF19">
    <property type="entry name" value="FORMYLGLYCINE-GENERATING ENZYME"/>
    <property type="match status" value="1"/>
</dbReference>
<gene>
    <name evidence="3" type="ORF">ETAA8_41430</name>
</gene>
<proteinExistence type="predicted"/>
<feature type="domain" description="Sulfatase-modifying factor enzyme-like" evidence="2">
    <location>
        <begin position="61"/>
        <end position="188"/>
    </location>
</feature>
<name>A0A517YFN6_9BACT</name>
<feature type="signal peptide" evidence="1">
    <location>
        <begin position="1"/>
        <end position="21"/>
    </location>
</feature>
<dbReference type="SUPFAM" id="SSF56436">
    <property type="entry name" value="C-type lectin-like"/>
    <property type="match status" value="1"/>
</dbReference>
<feature type="chain" id="PRO_5021769289" evidence="1">
    <location>
        <begin position="22"/>
        <end position="240"/>
    </location>
</feature>
<dbReference type="AlphaFoldDB" id="A0A517YFN6"/>
<dbReference type="InterPro" id="IPR042095">
    <property type="entry name" value="SUMF_sf"/>
</dbReference>
<dbReference type="InterPro" id="IPR051043">
    <property type="entry name" value="Sulfatase_Mod_Factor_Kinase"/>
</dbReference>
<dbReference type="PANTHER" id="PTHR23150">
    <property type="entry name" value="SULFATASE MODIFYING FACTOR 1, 2"/>
    <property type="match status" value="1"/>
</dbReference>
<protein>
    <submittedName>
        <fullName evidence="3">Formylglycine-generating sulfatase enzyme</fullName>
    </submittedName>
</protein>
<organism evidence="3 4">
    <name type="scientific">Anatilimnocola aggregata</name>
    <dbReference type="NCBI Taxonomy" id="2528021"/>
    <lineage>
        <taxon>Bacteria</taxon>
        <taxon>Pseudomonadati</taxon>
        <taxon>Planctomycetota</taxon>
        <taxon>Planctomycetia</taxon>
        <taxon>Pirellulales</taxon>
        <taxon>Pirellulaceae</taxon>
        <taxon>Anatilimnocola</taxon>
    </lineage>
</organism>
<dbReference type="InterPro" id="IPR005532">
    <property type="entry name" value="SUMF_dom"/>
</dbReference>
<dbReference type="Pfam" id="PF03781">
    <property type="entry name" value="FGE-sulfatase"/>
    <property type="match status" value="1"/>
</dbReference>
<dbReference type="Proteomes" id="UP000315017">
    <property type="component" value="Chromosome"/>
</dbReference>
<evidence type="ECO:0000313" key="3">
    <source>
        <dbReference type="EMBL" id="QDU29036.1"/>
    </source>
</evidence>
<reference evidence="3 4" key="1">
    <citation type="submission" date="2019-02" db="EMBL/GenBank/DDBJ databases">
        <title>Deep-cultivation of Planctomycetes and their phenomic and genomic characterization uncovers novel biology.</title>
        <authorList>
            <person name="Wiegand S."/>
            <person name="Jogler M."/>
            <person name="Boedeker C."/>
            <person name="Pinto D."/>
            <person name="Vollmers J."/>
            <person name="Rivas-Marin E."/>
            <person name="Kohn T."/>
            <person name="Peeters S.H."/>
            <person name="Heuer A."/>
            <person name="Rast P."/>
            <person name="Oberbeckmann S."/>
            <person name="Bunk B."/>
            <person name="Jeske O."/>
            <person name="Meyerdierks A."/>
            <person name="Storesund J.E."/>
            <person name="Kallscheuer N."/>
            <person name="Luecker S."/>
            <person name="Lage O.M."/>
            <person name="Pohl T."/>
            <person name="Merkel B.J."/>
            <person name="Hornburger P."/>
            <person name="Mueller R.-W."/>
            <person name="Bruemmer F."/>
            <person name="Labrenz M."/>
            <person name="Spormann A.M."/>
            <person name="Op den Camp H."/>
            <person name="Overmann J."/>
            <person name="Amann R."/>
            <person name="Jetten M.S.M."/>
            <person name="Mascher T."/>
            <person name="Medema M.H."/>
            <person name="Devos D.P."/>
            <person name="Kaster A.-K."/>
            <person name="Ovreas L."/>
            <person name="Rohde M."/>
            <person name="Galperin M.Y."/>
            <person name="Jogler C."/>
        </authorList>
    </citation>
    <scope>NUCLEOTIDE SEQUENCE [LARGE SCALE GENOMIC DNA]</scope>
    <source>
        <strain evidence="3 4">ETA_A8</strain>
    </source>
</reference>
<dbReference type="EMBL" id="CP036274">
    <property type="protein sequence ID" value="QDU29036.1"/>
    <property type="molecule type" value="Genomic_DNA"/>
</dbReference>
<dbReference type="KEGG" id="aagg:ETAA8_41430"/>
<dbReference type="GO" id="GO:0120147">
    <property type="term" value="F:formylglycine-generating oxidase activity"/>
    <property type="evidence" value="ECO:0007669"/>
    <property type="project" value="TreeGrafter"/>
</dbReference>
<evidence type="ECO:0000256" key="1">
    <source>
        <dbReference type="SAM" id="SignalP"/>
    </source>
</evidence>
<dbReference type="Gene3D" id="3.90.1580.10">
    <property type="entry name" value="paralog of FGE (formylglycine-generating enzyme)"/>
    <property type="match status" value="1"/>
</dbReference>
<keyword evidence="1" id="KW-0732">Signal</keyword>
<evidence type="ECO:0000259" key="2">
    <source>
        <dbReference type="Pfam" id="PF03781"/>
    </source>
</evidence>